<dbReference type="EMBL" id="CP058595">
    <property type="protein sequence ID" value="QLG46451.1"/>
    <property type="molecule type" value="Genomic_DNA"/>
</dbReference>
<keyword evidence="3" id="KW-0547">Nucleotide-binding</keyword>
<dbReference type="AlphaFoldDB" id="A0A7H9ASI8"/>
<evidence type="ECO:0000256" key="5">
    <source>
        <dbReference type="ARBA" id="ARBA00022842"/>
    </source>
</evidence>
<evidence type="ECO:0000313" key="7">
    <source>
        <dbReference type="EMBL" id="QLG46451.1"/>
    </source>
</evidence>
<dbReference type="Proteomes" id="UP000509302">
    <property type="component" value="Chromosome"/>
</dbReference>
<dbReference type="GO" id="GO:0016874">
    <property type="term" value="F:ligase activity"/>
    <property type="evidence" value="ECO:0007669"/>
    <property type="project" value="UniProtKB-KW"/>
</dbReference>
<evidence type="ECO:0000313" key="8">
    <source>
        <dbReference type="Proteomes" id="UP000509302"/>
    </source>
</evidence>
<dbReference type="Pfam" id="PF03738">
    <property type="entry name" value="GSP_synth"/>
    <property type="match status" value="1"/>
</dbReference>
<dbReference type="Gene3D" id="3.30.1490.330">
    <property type="match status" value="1"/>
</dbReference>
<proteinExistence type="predicted"/>
<dbReference type="RefSeq" id="WP_179242730.1">
    <property type="nucleotide sequence ID" value="NZ_CP058595.1"/>
</dbReference>
<protein>
    <submittedName>
        <fullName evidence="7">Glutathionylspermidine synthase family protein</fullName>
    </submittedName>
</protein>
<evidence type="ECO:0000256" key="3">
    <source>
        <dbReference type="ARBA" id="ARBA00022741"/>
    </source>
</evidence>
<sequence>MVQGSRLDRLEDSRFKEVKRLKKKQLPHQLHWYLKQDYFSEELLGIHRFQIENFQRICTEAFLLFEKATQKILDEKRLNEFSIPPFFEECIYHSWNNRDKHPFLLGRFDVNGGLKNNDAKIIEFNADTCSTLPETVLWQDLQHQQLPLGNSQFNNLSHDIGEILLKLKHKISHDEPFILGSSFGYKEDILNVNTILDIGHENGFKSFYVNLEEVIFSHEEGILYEINGEYQIADIWFKMIPWDWMFTDEPQLAKDLSAIIRKDLCTVLNPAYAALWQNKKFLAYITRHFPNDYIAETFIEKPLLQEFVTKPHYGRLGENIEIKGKETTLSKGDYAHQDRVYQRFHPLEQDREEYYYQTGIFYTDKPSALNLRTQENLIITDDCEFMSHFII</sequence>
<keyword evidence="2" id="KW-0479">Metal-binding</keyword>
<dbReference type="KEGG" id="cagg:HYG79_14205"/>
<keyword evidence="1" id="KW-0436">Ligase</keyword>
<feature type="domain" description="Glutathionylspermidine synthase pre-ATP-grasp-like" evidence="6">
    <location>
        <begin position="31"/>
        <end position="390"/>
    </location>
</feature>
<name>A0A7H9ASI8_9FLAO</name>
<keyword evidence="4" id="KW-0067">ATP-binding</keyword>
<dbReference type="SUPFAM" id="SSF56059">
    <property type="entry name" value="Glutathione synthetase ATP-binding domain-like"/>
    <property type="match status" value="1"/>
</dbReference>
<evidence type="ECO:0000259" key="6">
    <source>
        <dbReference type="Pfam" id="PF03738"/>
    </source>
</evidence>
<dbReference type="InterPro" id="IPR005494">
    <property type="entry name" value="GSPS_pre-ATP-grasp-like_dom"/>
</dbReference>
<dbReference type="GO" id="GO:0005524">
    <property type="term" value="F:ATP binding"/>
    <property type="evidence" value="ECO:0007669"/>
    <property type="project" value="UniProtKB-KW"/>
</dbReference>
<keyword evidence="8" id="KW-1185">Reference proteome</keyword>
<evidence type="ECO:0000256" key="2">
    <source>
        <dbReference type="ARBA" id="ARBA00022723"/>
    </source>
</evidence>
<gene>
    <name evidence="7" type="ORF">HYG79_14205</name>
</gene>
<reference evidence="7 8" key="1">
    <citation type="journal article" date="2006" name="Int. J. Syst. Evol. Microbiol.">
        <title>Costertonia aggregata gen. nov., sp. nov., a mesophilic marine bacterium of the family Flavobacteriaceae, isolated from a mature biofilm.</title>
        <authorList>
            <person name="Kwon K.K."/>
            <person name="Lee Y.K."/>
            <person name="Lee H.K."/>
        </authorList>
    </citation>
    <scope>NUCLEOTIDE SEQUENCE [LARGE SCALE GENOMIC DNA]</scope>
    <source>
        <strain evidence="7 8">KCCM 42265</strain>
    </source>
</reference>
<keyword evidence="5" id="KW-0460">Magnesium</keyword>
<organism evidence="7 8">
    <name type="scientific">Costertonia aggregata</name>
    <dbReference type="NCBI Taxonomy" id="343403"/>
    <lineage>
        <taxon>Bacteria</taxon>
        <taxon>Pseudomonadati</taxon>
        <taxon>Bacteroidota</taxon>
        <taxon>Flavobacteriia</taxon>
        <taxon>Flavobacteriales</taxon>
        <taxon>Flavobacteriaceae</taxon>
        <taxon>Costertonia</taxon>
    </lineage>
</organism>
<dbReference type="SUPFAM" id="SSF52440">
    <property type="entry name" value="PreATP-grasp domain"/>
    <property type="match status" value="1"/>
</dbReference>
<dbReference type="GO" id="GO:0046872">
    <property type="term" value="F:metal ion binding"/>
    <property type="evidence" value="ECO:0007669"/>
    <property type="project" value="UniProtKB-KW"/>
</dbReference>
<dbReference type="InterPro" id="IPR016185">
    <property type="entry name" value="PreATP-grasp_dom_sf"/>
</dbReference>
<evidence type="ECO:0000256" key="1">
    <source>
        <dbReference type="ARBA" id="ARBA00022598"/>
    </source>
</evidence>
<accession>A0A7H9ASI8</accession>
<evidence type="ECO:0000256" key="4">
    <source>
        <dbReference type="ARBA" id="ARBA00022840"/>
    </source>
</evidence>